<evidence type="ECO:0000313" key="7">
    <source>
        <dbReference type="Proteomes" id="UP000537718"/>
    </source>
</evidence>
<dbReference type="InterPro" id="IPR009057">
    <property type="entry name" value="Homeodomain-like_sf"/>
</dbReference>
<dbReference type="PANTHER" id="PTHR47506:SF10">
    <property type="entry name" value="TRANSCRIPTIONAL REGULATORY PROTEIN"/>
    <property type="match status" value="1"/>
</dbReference>
<dbReference type="PROSITE" id="PS50977">
    <property type="entry name" value="HTH_TETR_2"/>
    <property type="match status" value="1"/>
</dbReference>
<evidence type="ECO:0000256" key="3">
    <source>
        <dbReference type="ARBA" id="ARBA00023163"/>
    </source>
</evidence>
<feature type="domain" description="HTH tetR-type" evidence="5">
    <location>
        <begin position="6"/>
        <end position="66"/>
    </location>
</feature>
<dbReference type="PANTHER" id="PTHR47506">
    <property type="entry name" value="TRANSCRIPTIONAL REGULATORY PROTEIN"/>
    <property type="match status" value="1"/>
</dbReference>
<reference evidence="6 7" key="1">
    <citation type="submission" date="2020-08" db="EMBL/GenBank/DDBJ databases">
        <title>Genomic Encyclopedia of Type Strains, Phase IV (KMG-V): Genome sequencing to study the core and pangenomes of soil and plant-associated prokaryotes.</title>
        <authorList>
            <person name="Whitman W."/>
        </authorList>
    </citation>
    <scope>NUCLEOTIDE SEQUENCE [LARGE SCALE GENOMIC DNA]</scope>
    <source>
        <strain evidence="6 7">MP7CTX6</strain>
    </source>
</reference>
<evidence type="ECO:0000256" key="2">
    <source>
        <dbReference type="ARBA" id="ARBA00023125"/>
    </source>
</evidence>
<protein>
    <submittedName>
        <fullName evidence="6">TetR/AcrR family transcriptional repressor of nem operon</fullName>
    </submittedName>
</protein>
<dbReference type="AlphaFoldDB" id="A0A7W9DK97"/>
<evidence type="ECO:0000313" key="6">
    <source>
        <dbReference type="EMBL" id="MBB5621923.1"/>
    </source>
</evidence>
<sequence length="193" mass="22224">MGRNKEFDYDQKLDVAMNLFWSRGYHNTSISDLEGHMGINRSSIYPTYGDKKDLLIKCLDKYLSGKILEYTRILKGSQLGAVKNLKKILRLAIDESISQGRTCLAVKIAFEISTTDEEIIRLLYKNEKMIEEIYFQIIKDGQEKGVFRYNLNTELTAAFFSSSSSALLKKYALTKNRKEVYDMIETLIQMVTA</sequence>
<dbReference type="Proteomes" id="UP000537718">
    <property type="component" value="Unassembled WGS sequence"/>
</dbReference>
<accession>A0A7W9DK97</accession>
<dbReference type="GO" id="GO:0003677">
    <property type="term" value="F:DNA binding"/>
    <property type="evidence" value="ECO:0007669"/>
    <property type="project" value="UniProtKB-UniRule"/>
</dbReference>
<keyword evidence="2 4" id="KW-0238">DNA-binding</keyword>
<dbReference type="Pfam" id="PF00440">
    <property type="entry name" value="TetR_N"/>
    <property type="match status" value="1"/>
</dbReference>
<comment type="caution">
    <text evidence="6">The sequence shown here is derived from an EMBL/GenBank/DDBJ whole genome shotgun (WGS) entry which is preliminary data.</text>
</comment>
<dbReference type="EMBL" id="JACHCF010000006">
    <property type="protein sequence ID" value="MBB5621923.1"/>
    <property type="molecule type" value="Genomic_DNA"/>
</dbReference>
<evidence type="ECO:0000259" key="5">
    <source>
        <dbReference type="PROSITE" id="PS50977"/>
    </source>
</evidence>
<feature type="DNA-binding region" description="H-T-H motif" evidence="4">
    <location>
        <begin position="29"/>
        <end position="48"/>
    </location>
</feature>
<dbReference type="SUPFAM" id="SSF46689">
    <property type="entry name" value="Homeodomain-like"/>
    <property type="match status" value="1"/>
</dbReference>
<name>A0A7W9DK97_9SPHI</name>
<evidence type="ECO:0000256" key="1">
    <source>
        <dbReference type="ARBA" id="ARBA00023015"/>
    </source>
</evidence>
<proteinExistence type="predicted"/>
<organism evidence="6 7">
    <name type="scientific">Pedobacter cryoconitis</name>
    <dbReference type="NCBI Taxonomy" id="188932"/>
    <lineage>
        <taxon>Bacteria</taxon>
        <taxon>Pseudomonadati</taxon>
        <taxon>Bacteroidota</taxon>
        <taxon>Sphingobacteriia</taxon>
        <taxon>Sphingobacteriales</taxon>
        <taxon>Sphingobacteriaceae</taxon>
        <taxon>Pedobacter</taxon>
    </lineage>
</organism>
<dbReference type="SUPFAM" id="SSF48498">
    <property type="entry name" value="Tetracyclin repressor-like, C-terminal domain"/>
    <property type="match status" value="1"/>
</dbReference>
<dbReference type="RefSeq" id="WP_183867854.1">
    <property type="nucleotide sequence ID" value="NZ_JACHCF010000006.1"/>
</dbReference>
<keyword evidence="3" id="KW-0804">Transcription</keyword>
<dbReference type="InterPro" id="IPR001647">
    <property type="entry name" value="HTH_TetR"/>
</dbReference>
<keyword evidence="1" id="KW-0805">Transcription regulation</keyword>
<dbReference type="Gene3D" id="1.10.10.60">
    <property type="entry name" value="Homeodomain-like"/>
    <property type="match status" value="1"/>
</dbReference>
<dbReference type="InterPro" id="IPR036271">
    <property type="entry name" value="Tet_transcr_reg_TetR-rel_C_sf"/>
</dbReference>
<evidence type="ECO:0000256" key="4">
    <source>
        <dbReference type="PROSITE-ProRule" id="PRU00335"/>
    </source>
</evidence>
<dbReference type="Gene3D" id="1.10.357.10">
    <property type="entry name" value="Tetracycline Repressor, domain 2"/>
    <property type="match status" value="1"/>
</dbReference>
<gene>
    <name evidence="6" type="ORF">HDE69_002986</name>
</gene>